<dbReference type="EMBL" id="JACOPG010000002">
    <property type="protein sequence ID" value="MBC5686412.1"/>
    <property type="molecule type" value="Genomic_DNA"/>
</dbReference>
<evidence type="ECO:0000259" key="4">
    <source>
        <dbReference type="PROSITE" id="PS01124"/>
    </source>
</evidence>
<dbReference type="InterPro" id="IPR020449">
    <property type="entry name" value="Tscrpt_reg_AraC-type_HTH"/>
</dbReference>
<dbReference type="PROSITE" id="PS01124">
    <property type="entry name" value="HTH_ARAC_FAMILY_2"/>
    <property type="match status" value="1"/>
</dbReference>
<dbReference type="InterPro" id="IPR014710">
    <property type="entry name" value="RmlC-like_jellyroll"/>
</dbReference>
<dbReference type="Gene3D" id="1.10.10.60">
    <property type="entry name" value="Homeodomain-like"/>
    <property type="match status" value="2"/>
</dbReference>
<comment type="caution">
    <text evidence="5">The sequence shown here is derived from an EMBL/GenBank/DDBJ whole genome shotgun (WGS) entry which is preliminary data.</text>
</comment>
<evidence type="ECO:0000256" key="3">
    <source>
        <dbReference type="ARBA" id="ARBA00023163"/>
    </source>
</evidence>
<dbReference type="Gene3D" id="2.60.120.10">
    <property type="entry name" value="Jelly Rolls"/>
    <property type="match status" value="1"/>
</dbReference>
<dbReference type="InterPro" id="IPR011051">
    <property type="entry name" value="RmlC_Cupin_sf"/>
</dbReference>
<keyword evidence="6" id="KW-1185">Reference proteome</keyword>
<dbReference type="Proteomes" id="UP000643810">
    <property type="component" value="Unassembled WGS sequence"/>
</dbReference>
<feature type="domain" description="HTH araC/xylS-type" evidence="4">
    <location>
        <begin position="285"/>
        <end position="382"/>
    </location>
</feature>
<dbReference type="SMART" id="SM00342">
    <property type="entry name" value="HTH_ARAC"/>
    <property type="match status" value="1"/>
</dbReference>
<dbReference type="InterPro" id="IPR018060">
    <property type="entry name" value="HTH_AraC"/>
</dbReference>
<dbReference type="PANTHER" id="PTHR43280:SF28">
    <property type="entry name" value="HTH-TYPE TRANSCRIPTIONAL ACTIVATOR RHAS"/>
    <property type="match status" value="1"/>
</dbReference>
<evidence type="ECO:0000256" key="2">
    <source>
        <dbReference type="ARBA" id="ARBA00023125"/>
    </source>
</evidence>
<keyword evidence="2" id="KW-0238">DNA-binding</keyword>
<accession>A0ABR7GGI8</accession>
<gene>
    <name evidence="5" type="ORF">H8R94_07320</name>
</gene>
<dbReference type="PRINTS" id="PR00032">
    <property type="entry name" value="HTHARAC"/>
</dbReference>
<dbReference type="InterPro" id="IPR018062">
    <property type="entry name" value="HTH_AraC-typ_CS"/>
</dbReference>
<keyword evidence="3" id="KW-0804">Transcription</keyword>
<evidence type="ECO:0000313" key="6">
    <source>
        <dbReference type="Proteomes" id="UP000643810"/>
    </source>
</evidence>
<dbReference type="InterPro" id="IPR009057">
    <property type="entry name" value="Homeodomain-like_sf"/>
</dbReference>
<reference evidence="5 6" key="1">
    <citation type="submission" date="2020-08" db="EMBL/GenBank/DDBJ databases">
        <title>Genome public.</title>
        <authorList>
            <person name="Liu C."/>
            <person name="Sun Q."/>
        </authorList>
    </citation>
    <scope>NUCLEOTIDE SEQUENCE [LARGE SCALE GENOMIC DNA]</scope>
    <source>
        <strain evidence="5 6">NSJ-9</strain>
    </source>
</reference>
<dbReference type="RefSeq" id="WP_186854258.1">
    <property type="nucleotide sequence ID" value="NZ_JACOPG010000002.1"/>
</dbReference>
<dbReference type="PROSITE" id="PS00041">
    <property type="entry name" value="HTH_ARAC_FAMILY_1"/>
    <property type="match status" value="1"/>
</dbReference>
<sequence>MISREMIISYLTEYSAIEEIFRTYYEQDGKVNSFYDMEKKYAFFMKEGSRFLQRKKELDEKYPKKILDLDNVDLDAWEKENVQKNMDHEIKEKNRVHFLHKEFFETDKNIFINKHIRFSPGEFHDHEFIEMCYIYKGKVDQFLRSKEGKAEKKETLNQGNLLIIPPGMQHKVNIYDDSMMINIVVNKYTFEKTFLGDIPQQSLLHQFFSEVLFSQESNAYLVFSGGNDEVLRDKLLDLMVAYLNETTYGARICDHYLSIFFLELLGQCKNVKLSSRLGKEGEQMTQILLYINHNYASISLEEVAEEFHYSKTYLNRIFKKHMGTTILKQIQDTRLQESCLLLKNMRMSVEDIALHVGYEDTSYFIELFKKKYKKTPLQYRNDID</sequence>
<dbReference type="PANTHER" id="PTHR43280">
    <property type="entry name" value="ARAC-FAMILY TRANSCRIPTIONAL REGULATOR"/>
    <property type="match status" value="1"/>
</dbReference>
<evidence type="ECO:0000313" key="5">
    <source>
        <dbReference type="EMBL" id="MBC5686412.1"/>
    </source>
</evidence>
<organism evidence="5 6">
    <name type="scientific">Roseburia lenta</name>
    <dbReference type="NCBI Taxonomy" id="2763061"/>
    <lineage>
        <taxon>Bacteria</taxon>
        <taxon>Bacillati</taxon>
        <taxon>Bacillota</taxon>
        <taxon>Clostridia</taxon>
        <taxon>Lachnospirales</taxon>
        <taxon>Lachnospiraceae</taxon>
        <taxon>Roseburia</taxon>
    </lineage>
</organism>
<proteinExistence type="predicted"/>
<evidence type="ECO:0000256" key="1">
    <source>
        <dbReference type="ARBA" id="ARBA00023015"/>
    </source>
</evidence>
<dbReference type="SUPFAM" id="SSF46689">
    <property type="entry name" value="Homeodomain-like"/>
    <property type="match status" value="2"/>
</dbReference>
<dbReference type="Pfam" id="PF12833">
    <property type="entry name" value="HTH_18"/>
    <property type="match status" value="1"/>
</dbReference>
<dbReference type="SUPFAM" id="SSF51182">
    <property type="entry name" value="RmlC-like cupins"/>
    <property type="match status" value="1"/>
</dbReference>
<name>A0ABR7GGI8_9FIRM</name>
<protein>
    <submittedName>
        <fullName evidence="5">Helix-turn-helix transcriptional regulator</fullName>
    </submittedName>
</protein>
<keyword evidence="1" id="KW-0805">Transcription regulation</keyword>